<dbReference type="EMBL" id="LAZP02000055">
    <property type="protein sequence ID" value="PFH61785.1"/>
    <property type="molecule type" value="Genomic_DNA"/>
</dbReference>
<gene>
    <name evidence="2" type="ORF">XA68_16314</name>
</gene>
<sequence>MERRGKERQGMAPRRREEKKRPSTWCPPPPLPSPEAAALESIPWRGAGFGRGVRAASSLVESNPHRGACRPAVVVGSTWVRVGSRAVVPEEEDDDDDTRRRTTRATYMSTRPDDDVDSGLAIRHVVCASICLSMCTYICLRLRCGLPGSSVAKRGDDGDDHDDDILSDKTA</sequence>
<evidence type="ECO:0000313" key="2">
    <source>
        <dbReference type="EMBL" id="PFH61785.1"/>
    </source>
</evidence>
<proteinExistence type="predicted"/>
<reference evidence="2 3" key="2">
    <citation type="journal article" date="2017" name="Sci. Rep.">
        <title>Ant-infecting Ophiocordyceps genomes reveal a high diversity of potential behavioral manipulation genes and a possible major role for enterotoxins.</title>
        <authorList>
            <person name="de Bekker C."/>
            <person name="Ohm R.A."/>
            <person name="Evans H.C."/>
            <person name="Brachmann A."/>
            <person name="Hughes D.P."/>
        </authorList>
    </citation>
    <scope>NUCLEOTIDE SEQUENCE [LARGE SCALE GENOMIC DNA]</scope>
    <source>
        <strain evidence="2 3">SC16a</strain>
    </source>
</reference>
<feature type="compositionally biased region" description="Basic and acidic residues" evidence="1">
    <location>
        <begin position="1"/>
        <end position="21"/>
    </location>
</feature>
<dbReference type="Proteomes" id="UP000037136">
    <property type="component" value="Unassembled WGS sequence"/>
</dbReference>
<protein>
    <submittedName>
        <fullName evidence="2">Uncharacterized protein</fullName>
    </submittedName>
</protein>
<feature type="region of interest" description="Disordered" evidence="1">
    <location>
        <begin position="1"/>
        <end position="36"/>
    </location>
</feature>
<name>A0A2A9PJV8_OPHUN</name>
<reference evidence="2 3" key="1">
    <citation type="journal article" date="2015" name="BMC Genomics">
        <title>Gene expression during zombie ant biting behavior reflects the complexity underlying fungal parasitic behavioral manipulation.</title>
        <authorList>
            <person name="de Bekker C."/>
            <person name="Ohm R.A."/>
            <person name="Loreto R.G."/>
            <person name="Sebastian A."/>
            <person name="Albert I."/>
            <person name="Merrow M."/>
            <person name="Brachmann A."/>
            <person name="Hughes D.P."/>
        </authorList>
    </citation>
    <scope>NUCLEOTIDE SEQUENCE [LARGE SCALE GENOMIC DNA]</scope>
    <source>
        <strain evidence="2 3">SC16a</strain>
    </source>
</reference>
<comment type="caution">
    <text evidence="2">The sequence shown here is derived from an EMBL/GenBank/DDBJ whole genome shotgun (WGS) entry which is preliminary data.</text>
</comment>
<accession>A0A2A9PJV8</accession>
<dbReference type="AlphaFoldDB" id="A0A2A9PJV8"/>
<keyword evidence="3" id="KW-1185">Reference proteome</keyword>
<feature type="region of interest" description="Disordered" evidence="1">
    <location>
        <begin position="151"/>
        <end position="171"/>
    </location>
</feature>
<organism evidence="2 3">
    <name type="scientific">Ophiocordyceps unilateralis</name>
    <name type="common">Zombie-ant fungus</name>
    <name type="synonym">Torrubia unilateralis</name>
    <dbReference type="NCBI Taxonomy" id="268505"/>
    <lineage>
        <taxon>Eukaryota</taxon>
        <taxon>Fungi</taxon>
        <taxon>Dikarya</taxon>
        <taxon>Ascomycota</taxon>
        <taxon>Pezizomycotina</taxon>
        <taxon>Sordariomycetes</taxon>
        <taxon>Hypocreomycetidae</taxon>
        <taxon>Hypocreales</taxon>
        <taxon>Ophiocordycipitaceae</taxon>
        <taxon>Ophiocordyceps</taxon>
    </lineage>
</organism>
<evidence type="ECO:0000256" key="1">
    <source>
        <dbReference type="SAM" id="MobiDB-lite"/>
    </source>
</evidence>
<evidence type="ECO:0000313" key="3">
    <source>
        <dbReference type="Proteomes" id="UP000037136"/>
    </source>
</evidence>